<keyword evidence="1" id="KW-0812">Transmembrane</keyword>
<keyword evidence="3" id="KW-1185">Reference proteome</keyword>
<accession>A0A8J5I2J4</accession>
<dbReference type="Proteomes" id="UP000709295">
    <property type="component" value="Unassembled WGS sequence"/>
</dbReference>
<comment type="caution">
    <text evidence="2">The sequence shown here is derived from an EMBL/GenBank/DDBJ whole genome shotgun (WGS) entry which is preliminary data.</text>
</comment>
<gene>
    <name evidence="2" type="ORF">JG688_00018014</name>
</gene>
<evidence type="ECO:0000313" key="3">
    <source>
        <dbReference type="Proteomes" id="UP000709295"/>
    </source>
</evidence>
<dbReference type="EMBL" id="JAENGY010003022">
    <property type="protein sequence ID" value="KAG6942635.1"/>
    <property type="molecule type" value="Genomic_DNA"/>
</dbReference>
<keyword evidence="1" id="KW-1133">Transmembrane helix</keyword>
<reference evidence="2" key="1">
    <citation type="submission" date="2021-01" db="EMBL/GenBank/DDBJ databases">
        <title>Phytophthora aleatoria, a newly-described species from Pinus radiata is distinct from Phytophthora cactorum isolates based on comparative genomics.</title>
        <authorList>
            <person name="Mcdougal R."/>
            <person name="Panda P."/>
            <person name="Williams N."/>
            <person name="Studholme D.J."/>
        </authorList>
    </citation>
    <scope>NUCLEOTIDE SEQUENCE</scope>
    <source>
        <strain evidence="2">NZFS 4037</strain>
    </source>
</reference>
<protein>
    <submittedName>
        <fullName evidence="2">Uncharacterized protein</fullName>
    </submittedName>
</protein>
<evidence type="ECO:0000313" key="2">
    <source>
        <dbReference type="EMBL" id="KAG6942635.1"/>
    </source>
</evidence>
<feature type="transmembrane region" description="Helical" evidence="1">
    <location>
        <begin position="103"/>
        <end position="122"/>
    </location>
</feature>
<sequence length="211" mass="23960">MCTRSNRWLRGFRVLTQSSTVDLGALYARERTHGIPRKYRKLWNLCLKVFDLAMQTFVLVKMLEEGTPVNITVGFAGFIALNSATCAVAILSSKHSAFSEILIDSLFDLGATVLLPILLLAYCTHSFDYDHDVFLIYMELMPAGSFERRARMFANPTEIELFRVSFDSLRIRSVPDLLLRIGMNLGFSYQEFILGQIQIRSQCKVATRSLS</sequence>
<proteinExistence type="predicted"/>
<keyword evidence="1" id="KW-0472">Membrane</keyword>
<evidence type="ECO:0000256" key="1">
    <source>
        <dbReference type="SAM" id="Phobius"/>
    </source>
</evidence>
<organism evidence="2 3">
    <name type="scientific">Phytophthora aleatoria</name>
    <dbReference type="NCBI Taxonomy" id="2496075"/>
    <lineage>
        <taxon>Eukaryota</taxon>
        <taxon>Sar</taxon>
        <taxon>Stramenopiles</taxon>
        <taxon>Oomycota</taxon>
        <taxon>Peronosporomycetes</taxon>
        <taxon>Peronosporales</taxon>
        <taxon>Peronosporaceae</taxon>
        <taxon>Phytophthora</taxon>
    </lineage>
</organism>
<name>A0A8J5I2J4_9STRA</name>
<feature type="transmembrane region" description="Helical" evidence="1">
    <location>
        <begin position="69"/>
        <end position="91"/>
    </location>
</feature>
<dbReference type="AlphaFoldDB" id="A0A8J5I2J4"/>